<sequence>MPVITCIDDLKRLHKRRTPKMFYDYAESGSYSEQTFRENTSDFAQIRLRQKVAVDMSGRSTESTMVGQKVAMPVALAPVGLTGMQRADGEIKAARAAAKFGVPFTLSTMSICSIEDVAEATQAPFWFQIYTLNDDKFNRDVLNRARAAGCSALVITVDLQILGQRHKDLKNGLTAPPKFTLPVLMDLATKWQWGLEMLGTKRRFFGNIVGHVEGVSNPSSLSTWTAEKFDPTLNWDKIKKLMDMWGGKVILKGILDVEDAEMAASVGADAIVVSNHGGRQLDGALSSIRVLPEIVSAVGNKTEVWLDSGIRSGQDVLKALALGAKGTMIGRAFVYGLGAMGEPGVTKALEVIQKELDISMALCGERNVHDLKRENLLIPQGFLNAYS</sequence>
<dbReference type="InterPro" id="IPR037396">
    <property type="entry name" value="FMN_HAD"/>
</dbReference>
<gene>
    <name evidence="7" type="ORF">OE699_07920</name>
</gene>
<dbReference type="PIRSF" id="PIRSF000138">
    <property type="entry name" value="Al-hdrx_acd_dh"/>
    <property type="match status" value="1"/>
</dbReference>
<evidence type="ECO:0000313" key="7">
    <source>
        <dbReference type="EMBL" id="MCV2878778.1"/>
    </source>
</evidence>
<dbReference type="InterPro" id="IPR013785">
    <property type="entry name" value="Aldolase_TIM"/>
</dbReference>
<dbReference type="PANTHER" id="PTHR10578:SF107">
    <property type="entry name" value="2-HYDROXYACID OXIDASE 1"/>
    <property type="match status" value="1"/>
</dbReference>
<keyword evidence="8" id="KW-1185">Reference proteome</keyword>
<protein>
    <submittedName>
        <fullName evidence="7">Alpha-hydroxy-acid oxidizing protein</fullName>
    </submittedName>
</protein>
<keyword evidence="2" id="KW-0285">Flavoprotein</keyword>
<evidence type="ECO:0000259" key="6">
    <source>
        <dbReference type="PROSITE" id="PS51349"/>
    </source>
</evidence>
<dbReference type="CDD" id="cd02809">
    <property type="entry name" value="alpha_hydroxyacid_oxid_FMN"/>
    <property type="match status" value="1"/>
</dbReference>
<dbReference type="PROSITE" id="PS00557">
    <property type="entry name" value="FMN_HYDROXY_ACID_DH_1"/>
    <property type="match status" value="1"/>
</dbReference>
<dbReference type="PANTHER" id="PTHR10578">
    <property type="entry name" value="S -2-HYDROXY-ACID OXIDASE-RELATED"/>
    <property type="match status" value="1"/>
</dbReference>
<proteinExistence type="inferred from homology"/>
<reference evidence="7 8" key="1">
    <citation type="submission" date="2022-10" db="EMBL/GenBank/DDBJ databases">
        <title>Sinirhodobacter sp. nov., isolated from ocean surface sediments.</title>
        <authorList>
            <person name="He W."/>
            <person name="Wang L."/>
            <person name="Zhang D.-F."/>
        </authorList>
    </citation>
    <scope>NUCLEOTIDE SEQUENCE [LARGE SCALE GENOMIC DNA]</scope>
    <source>
        <strain evidence="7 8">WL0115</strain>
    </source>
</reference>
<dbReference type="PROSITE" id="PS51349">
    <property type="entry name" value="FMN_HYDROXY_ACID_DH_2"/>
    <property type="match status" value="1"/>
</dbReference>
<dbReference type="SUPFAM" id="SSF51395">
    <property type="entry name" value="FMN-linked oxidoreductases"/>
    <property type="match status" value="1"/>
</dbReference>
<evidence type="ECO:0000313" key="8">
    <source>
        <dbReference type="Proteomes" id="UP001526166"/>
    </source>
</evidence>
<dbReference type="InterPro" id="IPR000262">
    <property type="entry name" value="FMN-dep_DH"/>
</dbReference>
<comment type="caution">
    <text evidence="7">The sequence shown here is derived from an EMBL/GenBank/DDBJ whole genome shotgun (WGS) entry which is preliminary data.</text>
</comment>
<evidence type="ECO:0000256" key="4">
    <source>
        <dbReference type="ARBA" id="ARBA00023002"/>
    </source>
</evidence>
<evidence type="ECO:0000256" key="3">
    <source>
        <dbReference type="ARBA" id="ARBA00022643"/>
    </source>
</evidence>
<dbReference type="Pfam" id="PF01070">
    <property type="entry name" value="FMN_dh"/>
    <property type="match status" value="1"/>
</dbReference>
<dbReference type="InterPro" id="IPR008259">
    <property type="entry name" value="FMN_hydac_DH_AS"/>
</dbReference>
<keyword evidence="3" id="KW-0288">FMN</keyword>
<keyword evidence="4" id="KW-0560">Oxidoreductase</keyword>
<dbReference type="RefSeq" id="WP_263847633.1">
    <property type="nucleotide sequence ID" value="NZ_JAOWKW010000005.1"/>
</dbReference>
<evidence type="ECO:0000256" key="1">
    <source>
        <dbReference type="ARBA" id="ARBA00001917"/>
    </source>
</evidence>
<comment type="similarity">
    <text evidence="5">Belongs to the FMN-dependent alpha-hydroxy acid dehydrogenase family.</text>
</comment>
<comment type="cofactor">
    <cofactor evidence="1">
        <name>FMN</name>
        <dbReference type="ChEBI" id="CHEBI:58210"/>
    </cofactor>
</comment>
<organism evidence="7 8">
    <name type="scientific">Sedimentimonas flavescens</name>
    <dbReference type="NCBI Taxonomy" id="2851012"/>
    <lineage>
        <taxon>Bacteria</taxon>
        <taxon>Pseudomonadati</taxon>
        <taxon>Pseudomonadota</taxon>
        <taxon>Alphaproteobacteria</taxon>
        <taxon>Rhodobacterales</taxon>
        <taxon>Rhodobacter group</taxon>
        <taxon>Sedimentimonas</taxon>
    </lineage>
</organism>
<dbReference type="Proteomes" id="UP001526166">
    <property type="component" value="Unassembled WGS sequence"/>
</dbReference>
<dbReference type="InterPro" id="IPR012133">
    <property type="entry name" value="Alpha-hydoxy_acid_DH_FMN"/>
</dbReference>
<dbReference type="Gene3D" id="3.20.20.70">
    <property type="entry name" value="Aldolase class I"/>
    <property type="match status" value="1"/>
</dbReference>
<dbReference type="EMBL" id="JAOWKW010000005">
    <property type="protein sequence ID" value="MCV2878778.1"/>
    <property type="molecule type" value="Genomic_DNA"/>
</dbReference>
<feature type="domain" description="FMN hydroxy acid dehydrogenase" evidence="6">
    <location>
        <begin position="1"/>
        <end position="381"/>
    </location>
</feature>
<accession>A0ABT2ZYE1</accession>
<dbReference type="NCBIfam" id="NF008398">
    <property type="entry name" value="PRK11197.1"/>
    <property type="match status" value="1"/>
</dbReference>
<evidence type="ECO:0000256" key="5">
    <source>
        <dbReference type="ARBA" id="ARBA00024042"/>
    </source>
</evidence>
<name>A0ABT2ZYE1_9RHOB</name>
<evidence type="ECO:0000256" key="2">
    <source>
        <dbReference type="ARBA" id="ARBA00022630"/>
    </source>
</evidence>